<accession>A0A8J4CCL5</accession>
<proteinExistence type="predicted"/>
<evidence type="ECO:0000313" key="3">
    <source>
        <dbReference type="EMBL" id="GIL76539.1"/>
    </source>
</evidence>
<sequence length="199" mass="20770">MAFSEQLGTIPNFPFRNCATNIGAYWLGPEVQSLGGGKYCFTINVKTQNCNNACCSTDLHKIEFNVSDSCVTQPASEVKATINGVPTKVGAAYGRPVYGRNGTAVLKLTQLGLNLTTAADAQLCLTLKTNRAGKGCNTLEKLCAVTPMAPPGTCTVAMYDSTCKCCPVSQTPQIPVPNVSSPPSPPPPSPPSPSPPPPP</sequence>
<dbReference type="Proteomes" id="UP000747110">
    <property type="component" value="Unassembled WGS sequence"/>
</dbReference>
<organism evidence="3 4">
    <name type="scientific">Volvox reticuliferus</name>
    <dbReference type="NCBI Taxonomy" id="1737510"/>
    <lineage>
        <taxon>Eukaryota</taxon>
        <taxon>Viridiplantae</taxon>
        <taxon>Chlorophyta</taxon>
        <taxon>core chlorophytes</taxon>
        <taxon>Chlorophyceae</taxon>
        <taxon>CS clade</taxon>
        <taxon>Chlamydomonadales</taxon>
        <taxon>Volvocaceae</taxon>
        <taxon>Volvox</taxon>
    </lineage>
</organism>
<dbReference type="AlphaFoldDB" id="A0A8J4CCL5"/>
<dbReference type="Pfam" id="PF12499">
    <property type="entry name" value="DUF3707"/>
    <property type="match status" value="1"/>
</dbReference>
<dbReference type="OrthoDB" id="540777at2759"/>
<reference evidence="3" key="1">
    <citation type="journal article" date="2021" name="Proc. Natl. Acad. Sci. U.S.A.">
        <title>Three genomes in the algal genus Volvox reveal the fate of a haploid sex-determining region after a transition to homothallism.</title>
        <authorList>
            <person name="Yamamoto K."/>
            <person name="Hamaji T."/>
            <person name="Kawai-Toyooka H."/>
            <person name="Matsuzaki R."/>
            <person name="Takahashi F."/>
            <person name="Nishimura Y."/>
            <person name="Kawachi M."/>
            <person name="Noguchi H."/>
            <person name="Minakuchi Y."/>
            <person name="Umen J.G."/>
            <person name="Toyoda A."/>
            <person name="Nozaki H."/>
        </authorList>
    </citation>
    <scope>NUCLEOTIDE SEQUENCE</scope>
    <source>
        <strain evidence="3">NIES-3786</strain>
    </source>
</reference>
<comment type="caution">
    <text evidence="3">The sequence shown here is derived from an EMBL/GenBank/DDBJ whole genome shotgun (WGS) entry which is preliminary data.</text>
</comment>
<evidence type="ECO:0000313" key="4">
    <source>
        <dbReference type="Proteomes" id="UP000747110"/>
    </source>
</evidence>
<evidence type="ECO:0000256" key="1">
    <source>
        <dbReference type="SAM" id="MobiDB-lite"/>
    </source>
</evidence>
<gene>
    <name evidence="3" type="ORF">Vretifemale_6204</name>
</gene>
<dbReference type="EMBL" id="BNCP01000008">
    <property type="protein sequence ID" value="GIL76539.1"/>
    <property type="molecule type" value="Genomic_DNA"/>
</dbReference>
<feature type="domain" description="Pherophorin" evidence="2">
    <location>
        <begin position="13"/>
        <end position="167"/>
    </location>
</feature>
<name>A0A8J4CCL5_9CHLO</name>
<dbReference type="InterPro" id="IPR024616">
    <property type="entry name" value="Pherophorin"/>
</dbReference>
<protein>
    <recommendedName>
        <fullName evidence="2">Pherophorin domain-containing protein</fullName>
    </recommendedName>
</protein>
<feature type="non-terminal residue" evidence="3">
    <location>
        <position position="1"/>
    </location>
</feature>
<feature type="compositionally biased region" description="Pro residues" evidence="1">
    <location>
        <begin position="180"/>
        <end position="199"/>
    </location>
</feature>
<feature type="region of interest" description="Disordered" evidence="1">
    <location>
        <begin position="174"/>
        <end position="199"/>
    </location>
</feature>
<keyword evidence="4" id="KW-1185">Reference proteome</keyword>
<evidence type="ECO:0000259" key="2">
    <source>
        <dbReference type="Pfam" id="PF12499"/>
    </source>
</evidence>